<dbReference type="EMBL" id="JBHSYQ010000001">
    <property type="protein sequence ID" value="MFC6996082.1"/>
    <property type="molecule type" value="Genomic_DNA"/>
</dbReference>
<evidence type="ECO:0000256" key="1">
    <source>
        <dbReference type="SAM" id="SignalP"/>
    </source>
</evidence>
<keyword evidence="4" id="KW-1185">Reference proteome</keyword>
<feature type="chain" id="PRO_5046203663" evidence="1">
    <location>
        <begin position="22"/>
        <end position="318"/>
    </location>
</feature>
<gene>
    <name evidence="3" type="ORF">ACFQHR_00535</name>
</gene>
<feature type="signal peptide" evidence="1">
    <location>
        <begin position="1"/>
        <end position="21"/>
    </location>
</feature>
<sequence>MNIKKLLVGLTCCLLPVLAQGQNNLDTQYMADIARHRASEDSLFKYGEKSPLPAEVRASFAGLDYFPVDTAYRVKARFVHTPQETIFKMATTTGRLPEYLKYGELHFALQGQLLKLNVYQNQELIRQPKYMNCLFIPFTDATTGHETYATGRYLDFTIPMGADTVWIDFNKAYNPYCAYSPAYSCPIPPKENKLPVRVEAGVKTFEKLGNEKSKVEQPEEVMPEFPGGAAEMFKFISKKFRVPREVKKLDYFKETVQTTFIITAKGELEDVRVVKPVSPSIDAEVIRVIKKMPRWKPGSQNGVPVPFRYNLPIFVVWN</sequence>
<evidence type="ECO:0000313" key="3">
    <source>
        <dbReference type="EMBL" id="MFC6996082.1"/>
    </source>
</evidence>
<dbReference type="Proteomes" id="UP001596405">
    <property type="component" value="Unassembled WGS sequence"/>
</dbReference>
<dbReference type="Pfam" id="PF03544">
    <property type="entry name" value="TonB_C"/>
    <property type="match status" value="1"/>
</dbReference>
<dbReference type="InterPro" id="IPR037682">
    <property type="entry name" value="TonB_C"/>
</dbReference>
<comment type="caution">
    <text evidence="3">The sequence shown here is derived from an EMBL/GenBank/DDBJ whole genome shotgun (WGS) entry which is preliminary data.</text>
</comment>
<accession>A0ABW2DDY7</accession>
<evidence type="ECO:0000259" key="2">
    <source>
        <dbReference type="Pfam" id="PF03544"/>
    </source>
</evidence>
<dbReference type="PANTHER" id="PTHR41913:SF1">
    <property type="entry name" value="DUF1684 DOMAIN-CONTAINING PROTEIN"/>
    <property type="match status" value="1"/>
</dbReference>
<dbReference type="SUPFAM" id="SSF74653">
    <property type="entry name" value="TolA/TonB C-terminal domain"/>
    <property type="match status" value="1"/>
</dbReference>
<reference evidence="4" key="1">
    <citation type="journal article" date="2019" name="Int. J. Syst. Evol. Microbiol.">
        <title>The Global Catalogue of Microorganisms (GCM) 10K type strain sequencing project: providing services to taxonomists for standard genome sequencing and annotation.</title>
        <authorList>
            <consortium name="The Broad Institute Genomics Platform"/>
            <consortium name="The Broad Institute Genome Sequencing Center for Infectious Disease"/>
            <person name="Wu L."/>
            <person name="Ma J."/>
        </authorList>
    </citation>
    <scope>NUCLEOTIDE SEQUENCE [LARGE SCALE GENOMIC DNA]</scope>
    <source>
        <strain evidence="4">CGMCC 4.7393</strain>
    </source>
</reference>
<dbReference type="Pfam" id="PF07920">
    <property type="entry name" value="DUF1684"/>
    <property type="match status" value="1"/>
</dbReference>
<dbReference type="Gene3D" id="3.30.1150.10">
    <property type="match status" value="1"/>
</dbReference>
<dbReference type="RefSeq" id="WP_066624042.1">
    <property type="nucleotide sequence ID" value="NZ_JBHSYQ010000001.1"/>
</dbReference>
<keyword evidence="1" id="KW-0732">Signal</keyword>
<feature type="domain" description="TonB C-terminal" evidence="2">
    <location>
        <begin position="255"/>
        <end position="313"/>
    </location>
</feature>
<protein>
    <submittedName>
        <fullName evidence="3">DUF1684 domain-containing protein</fullName>
    </submittedName>
</protein>
<proteinExistence type="predicted"/>
<dbReference type="PANTHER" id="PTHR41913">
    <property type="entry name" value="DUF1684 DOMAIN-CONTAINING PROTEIN"/>
    <property type="match status" value="1"/>
</dbReference>
<dbReference type="InterPro" id="IPR012467">
    <property type="entry name" value="DUF1684"/>
</dbReference>
<evidence type="ECO:0000313" key="4">
    <source>
        <dbReference type="Proteomes" id="UP001596405"/>
    </source>
</evidence>
<name>A0ABW2DDY7_9BACT</name>
<organism evidence="3 4">
    <name type="scientific">Rufibacter roseus</name>
    <dbReference type="NCBI Taxonomy" id="1567108"/>
    <lineage>
        <taxon>Bacteria</taxon>
        <taxon>Pseudomonadati</taxon>
        <taxon>Bacteroidota</taxon>
        <taxon>Cytophagia</taxon>
        <taxon>Cytophagales</taxon>
        <taxon>Hymenobacteraceae</taxon>
        <taxon>Rufibacter</taxon>
    </lineage>
</organism>